<evidence type="ECO:0000313" key="11">
    <source>
        <dbReference type="EMBL" id="MZL68503.1"/>
    </source>
</evidence>
<reference evidence="13" key="2">
    <citation type="submission" date="2016-11" db="EMBL/GenBank/DDBJ databases">
        <authorList>
            <person name="Jaros S."/>
            <person name="Januszkiewicz K."/>
            <person name="Wedrychowicz H."/>
        </authorList>
    </citation>
    <scope>NUCLEOTIDE SEQUENCE [LARGE SCALE GENOMIC DNA]</scope>
    <source>
        <strain evidence="13">DSM 4029</strain>
    </source>
</reference>
<dbReference type="PANTHER" id="PTHR46173">
    <property type="entry name" value="CCA TRNA NUCLEOTIDYLTRANSFERASE 1, MITOCHONDRIAL"/>
    <property type="match status" value="1"/>
</dbReference>
<keyword evidence="5" id="KW-0479">Metal-binding</keyword>
<feature type="domain" description="Poly A polymerase head" evidence="9">
    <location>
        <begin position="24"/>
        <end position="146"/>
    </location>
</feature>
<keyword evidence="2 8" id="KW-0808">Transferase</keyword>
<keyword evidence="8" id="KW-0694">RNA-binding</keyword>
<evidence type="ECO:0000256" key="4">
    <source>
        <dbReference type="ARBA" id="ARBA00022695"/>
    </source>
</evidence>
<reference evidence="12" key="1">
    <citation type="submission" date="2016-11" db="EMBL/GenBank/DDBJ databases">
        <authorList>
            <person name="Varghese N."/>
            <person name="Submissions S."/>
        </authorList>
    </citation>
    <scope>NUCLEOTIDE SEQUENCE</scope>
    <source>
        <strain evidence="12">DSM 4029</strain>
    </source>
</reference>
<name>A0AAQ1MCT6_9FIRM</name>
<dbReference type="Gene3D" id="1.10.246.80">
    <property type="match status" value="1"/>
</dbReference>
<evidence type="ECO:0000259" key="10">
    <source>
        <dbReference type="Pfam" id="PF12627"/>
    </source>
</evidence>
<keyword evidence="4" id="KW-0548">Nucleotidyltransferase</keyword>
<evidence type="ECO:0000313" key="12">
    <source>
        <dbReference type="EMBL" id="SHF84569.1"/>
    </source>
</evidence>
<dbReference type="InterPro" id="IPR002646">
    <property type="entry name" value="PolA_pol_head_dom"/>
</dbReference>
<dbReference type="AlphaFoldDB" id="A0AAQ1MCT6"/>
<sequence length="417" mass="44160">MEKIALSPAAAAILGRLEAAGFPAYAVGGCVRDSLLGRPPHDWDVTTAARPEQVLALFGDCHPVPTGIAHGTVTLFWQGEAVEVTTFRLDGPYRDHRHPDTVAFSDRVEEDLARRDFTVNALAYSPRRGLCDPFGGRADLQSRLIRCVGGPARRFEEDALRLLRAVRFAAQLGFAIHPATAAAMDAAAGLLSGVSGERVLAEWRRFLPCPGAGALLARFGPLFWAAAPALCPAGGEEDGWLAAAEAVEAAPADFPLRLALLCLAGPEEGAVGRAEALLARLRPDRRTAGEVTALVAAAHAPIPRETPALCRLLADRGREGALRQVALWRATGRLSEETAEQLTGGLLSLLERGVCLTVRELALSGGDLLALGAVPGPQVGRLQRALLEGVWAGRAANTRASLERLARALLKEEALLP</sequence>
<comment type="similarity">
    <text evidence="8">Belongs to the tRNA nucleotidyltransferase/poly(A) polymerase family.</text>
</comment>
<dbReference type="Proteomes" id="UP000184089">
    <property type="component" value="Unassembled WGS sequence"/>
</dbReference>
<keyword evidence="3" id="KW-0819">tRNA processing</keyword>
<dbReference type="EMBL" id="WWVX01000001">
    <property type="protein sequence ID" value="MZL68503.1"/>
    <property type="molecule type" value="Genomic_DNA"/>
</dbReference>
<reference evidence="11 14" key="3">
    <citation type="journal article" date="2019" name="Nat. Med.">
        <title>A library of human gut bacterial isolates paired with longitudinal multiomics data enables mechanistic microbiome research.</title>
        <authorList>
            <person name="Poyet M."/>
            <person name="Groussin M."/>
            <person name="Gibbons S.M."/>
            <person name="Avila-Pacheco J."/>
            <person name="Jiang X."/>
            <person name="Kearney S.M."/>
            <person name="Perrotta A.R."/>
            <person name="Berdy B."/>
            <person name="Zhao S."/>
            <person name="Lieberman T.D."/>
            <person name="Swanson P.K."/>
            <person name="Smith M."/>
            <person name="Roesemann S."/>
            <person name="Alexander J.E."/>
            <person name="Rich S.A."/>
            <person name="Livny J."/>
            <person name="Vlamakis H."/>
            <person name="Clish C."/>
            <person name="Bullock K."/>
            <person name="Deik A."/>
            <person name="Scott J."/>
            <person name="Pierce K.A."/>
            <person name="Xavier R.J."/>
            <person name="Alm E.J."/>
        </authorList>
    </citation>
    <scope>NUCLEOTIDE SEQUENCE [LARGE SCALE GENOMIC DNA]</scope>
    <source>
        <strain evidence="11 14">BIOML-A2</strain>
    </source>
</reference>
<evidence type="ECO:0000256" key="5">
    <source>
        <dbReference type="ARBA" id="ARBA00022723"/>
    </source>
</evidence>
<dbReference type="GO" id="GO:0016779">
    <property type="term" value="F:nucleotidyltransferase activity"/>
    <property type="evidence" value="ECO:0007669"/>
    <property type="project" value="UniProtKB-KW"/>
</dbReference>
<dbReference type="InterPro" id="IPR050264">
    <property type="entry name" value="Bact_CCA-adding_enz_type3_sf"/>
</dbReference>
<dbReference type="GO" id="GO:0008033">
    <property type="term" value="P:tRNA processing"/>
    <property type="evidence" value="ECO:0007669"/>
    <property type="project" value="UniProtKB-KW"/>
</dbReference>
<dbReference type="InterPro" id="IPR043519">
    <property type="entry name" value="NT_sf"/>
</dbReference>
<evidence type="ECO:0000256" key="6">
    <source>
        <dbReference type="ARBA" id="ARBA00022741"/>
    </source>
</evidence>
<dbReference type="PANTHER" id="PTHR46173:SF1">
    <property type="entry name" value="CCA TRNA NUCLEOTIDYLTRANSFERASE 1, MITOCHONDRIAL"/>
    <property type="match status" value="1"/>
</dbReference>
<feature type="domain" description="tRNA nucleotidyltransferase/poly(A) polymerase RNA and SrmB- binding" evidence="10">
    <location>
        <begin position="173"/>
        <end position="213"/>
    </location>
</feature>
<keyword evidence="7" id="KW-0460">Magnesium</keyword>
<accession>A0AAQ1MCT6</accession>
<dbReference type="SUPFAM" id="SSF81891">
    <property type="entry name" value="Poly A polymerase C-terminal region-like"/>
    <property type="match status" value="1"/>
</dbReference>
<evidence type="ECO:0000256" key="8">
    <source>
        <dbReference type="RuleBase" id="RU003953"/>
    </source>
</evidence>
<evidence type="ECO:0000313" key="13">
    <source>
        <dbReference type="Proteomes" id="UP000184089"/>
    </source>
</evidence>
<evidence type="ECO:0000256" key="7">
    <source>
        <dbReference type="ARBA" id="ARBA00022842"/>
    </source>
</evidence>
<keyword evidence="6" id="KW-0547">Nucleotide-binding</keyword>
<evidence type="ECO:0000256" key="2">
    <source>
        <dbReference type="ARBA" id="ARBA00022679"/>
    </source>
</evidence>
<dbReference type="CDD" id="cd05398">
    <property type="entry name" value="NT_ClassII-CCAase"/>
    <property type="match status" value="1"/>
</dbReference>
<keyword evidence="14" id="KW-1185">Reference proteome</keyword>
<dbReference type="Gene3D" id="1.10.3090.10">
    <property type="entry name" value="cca-adding enzyme, domain 2"/>
    <property type="match status" value="1"/>
</dbReference>
<dbReference type="GO" id="GO:0000166">
    <property type="term" value="F:nucleotide binding"/>
    <property type="evidence" value="ECO:0007669"/>
    <property type="project" value="UniProtKB-KW"/>
</dbReference>
<evidence type="ECO:0000259" key="9">
    <source>
        <dbReference type="Pfam" id="PF01743"/>
    </source>
</evidence>
<dbReference type="Pfam" id="PF12627">
    <property type="entry name" value="PolyA_pol_RNAbd"/>
    <property type="match status" value="1"/>
</dbReference>
<comment type="caution">
    <text evidence="12">The sequence shown here is derived from an EMBL/GenBank/DDBJ whole genome shotgun (WGS) entry which is preliminary data.</text>
</comment>
<dbReference type="GO" id="GO:0000049">
    <property type="term" value="F:tRNA binding"/>
    <property type="evidence" value="ECO:0007669"/>
    <property type="project" value="TreeGrafter"/>
</dbReference>
<dbReference type="InterPro" id="IPR032828">
    <property type="entry name" value="PolyA_RNA-bd"/>
</dbReference>
<dbReference type="EMBL" id="FQVY01000001">
    <property type="protein sequence ID" value="SHF84569.1"/>
    <property type="molecule type" value="Genomic_DNA"/>
</dbReference>
<evidence type="ECO:0000256" key="3">
    <source>
        <dbReference type="ARBA" id="ARBA00022694"/>
    </source>
</evidence>
<protein>
    <submittedName>
        <fullName evidence="11 12">tRNA nucleotidyltransferase</fullName>
    </submittedName>
</protein>
<dbReference type="Gene3D" id="3.30.460.10">
    <property type="entry name" value="Beta Polymerase, domain 2"/>
    <property type="match status" value="1"/>
</dbReference>
<dbReference type="Proteomes" id="UP000474718">
    <property type="component" value="Unassembled WGS sequence"/>
</dbReference>
<evidence type="ECO:0000256" key="1">
    <source>
        <dbReference type="ARBA" id="ARBA00001946"/>
    </source>
</evidence>
<proteinExistence type="inferred from homology"/>
<evidence type="ECO:0000313" key="14">
    <source>
        <dbReference type="Proteomes" id="UP000474718"/>
    </source>
</evidence>
<dbReference type="GO" id="GO:0046872">
    <property type="term" value="F:metal ion binding"/>
    <property type="evidence" value="ECO:0007669"/>
    <property type="project" value="UniProtKB-KW"/>
</dbReference>
<dbReference type="SUPFAM" id="SSF81301">
    <property type="entry name" value="Nucleotidyltransferase"/>
    <property type="match status" value="1"/>
</dbReference>
<dbReference type="RefSeq" id="WP_021658527.1">
    <property type="nucleotide sequence ID" value="NZ_FQVY01000001.1"/>
</dbReference>
<dbReference type="PROSITE" id="PS51257">
    <property type="entry name" value="PROKAR_LIPOPROTEIN"/>
    <property type="match status" value="1"/>
</dbReference>
<gene>
    <name evidence="11" type="ORF">GT747_01760</name>
    <name evidence="12" type="ORF">SAMN05444424_0898</name>
</gene>
<comment type="cofactor">
    <cofactor evidence="1">
        <name>Mg(2+)</name>
        <dbReference type="ChEBI" id="CHEBI:18420"/>
    </cofactor>
</comment>
<dbReference type="Pfam" id="PF01743">
    <property type="entry name" value="PolyA_pol"/>
    <property type="match status" value="1"/>
</dbReference>
<organism evidence="12 13">
    <name type="scientific">Bittarella massiliensis</name>
    <name type="common">ex Durand et al. 2017</name>
    <dbReference type="NCBI Taxonomy" id="1720313"/>
    <lineage>
        <taxon>Bacteria</taxon>
        <taxon>Bacillati</taxon>
        <taxon>Bacillota</taxon>
        <taxon>Clostridia</taxon>
        <taxon>Eubacteriales</taxon>
        <taxon>Oscillospiraceae</taxon>
        <taxon>Bittarella (ex Durand et al. 2017)</taxon>
    </lineage>
</organism>